<keyword evidence="2" id="KW-1185">Reference proteome</keyword>
<evidence type="ECO:0000313" key="1">
    <source>
        <dbReference type="EMBL" id="CAG8542126.1"/>
    </source>
</evidence>
<name>A0ACA9LNY6_9GLOM</name>
<sequence>NKQLQSNINNMLAQMIQTNNQTSNETSTTELSSSSILAKYKISLQQLQKLANSAFTNKQVKRD</sequence>
<reference evidence="1" key="1">
    <citation type="submission" date="2021-06" db="EMBL/GenBank/DDBJ databases">
        <authorList>
            <person name="Kallberg Y."/>
            <person name="Tangrot J."/>
            <person name="Rosling A."/>
        </authorList>
    </citation>
    <scope>NUCLEOTIDE SEQUENCE</scope>
    <source>
        <strain evidence="1">AU212A</strain>
    </source>
</reference>
<evidence type="ECO:0000313" key="2">
    <source>
        <dbReference type="Proteomes" id="UP000789860"/>
    </source>
</evidence>
<comment type="caution">
    <text evidence="1">The sequence shown here is derived from an EMBL/GenBank/DDBJ whole genome shotgun (WGS) entry which is preliminary data.</text>
</comment>
<dbReference type="Proteomes" id="UP000789860">
    <property type="component" value="Unassembled WGS sequence"/>
</dbReference>
<accession>A0ACA9LNY6</accession>
<protein>
    <submittedName>
        <fullName evidence="1">3275_t:CDS:1</fullName>
    </submittedName>
</protein>
<feature type="non-terminal residue" evidence="1">
    <location>
        <position position="1"/>
    </location>
</feature>
<proteinExistence type="predicted"/>
<organism evidence="1 2">
    <name type="scientific">Scutellospora calospora</name>
    <dbReference type="NCBI Taxonomy" id="85575"/>
    <lineage>
        <taxon>Eukaryota</taxon>
        <taxon>Fungi</taxon>
        <taxon>Fungi incertae sedis</taxon>
        <taxon>Mucoromycota</taxon>
        <taxon>Glomeromycotina</taxon>
        <taxon>Glomeromycetes</taxon>
        <taxon>Diversisporales</taxon>
        <taxon>Gigasporaceae</taxon>
        <taxon>Scutellospora</taxon>
    </lineage>
</organism>
<gene>
    <name evidence="1" type="ORF">SCALOS_LOCUS4879</name>
</gene>
<dbReference type="EMBL" id="CAJVPM010007115">
    <property type="protein sequence ID" value="CAG8542126.1"/>
    <property type="molecule type" value="Genomic_DNA"/>
</dbReference>